<keyword evidence="2" id="KW-1185">Reference proteome</keyword>
<proteinExistence type="predicted"/>
<dbReference type="Gene3D" id="3.30.559.10">
    <property type="entry name" value="Chloramphenicol acetyltransferase-like domain"/>
    <property type="match status" value="1"/>
</dbReference>
<organism evidence="1 2">
    <name type="scientific">Pedobacter vanadiisoli</name>
    <dbReference type="NCBI Taxonomy" id="1761975"/>
    <lineage>
        <taxon>Bacteria</taxon>
        <taxon>Pseudomonadati</taxon>
        <taxon>Bacteroidota</taxon>
        <taxon>Sphingobacteriia</taxon>
        <taxon>Sphingobacteriales</taxon>
        <taxon>Sphingobacteriaceae</taxon>
        <taxon>Pedobacter</taxon>
    </lineage>
</organism>
<evidence type="ECO:0000313" key="1">
    <source>
        <dbReference type="EMBL" id="MFD2582436.1"/>
    </source>
</evidence>
<evidence type="ECO:0000313" key="2">
    <source>
        <dbReference type="Proteomes" id="UP001597461"/>
    </source>
</evidence>
<dbReference type="PANTHER" id="PTHR38474">
    <property type="entry name" value="SLR0299 PROTEIN"/>
    <property type="match status" value="1"/>
</dbReference>
<dbReference type="EMBL" id="JBHULL010000007">
    <property type="protein sequence ID" value="MFD2582436.1"/>
    <property type="molecule type" value="Genomic_DNA"/>
</dbReference>
<dbReference type="InterPro" id="IPR001707">
    <property type="entry name" value="Cmp_AcTrfase"/>
</dbReference>
<accession>A0ABW5MJ14</accession>
<dbReference type="RefSeq" id="WP_379077360.1">
    <property type="nucleotide sequence ID" value="NZ_JBHULL010000007.1"/>
</dbReference>
<dbReference type="SUPFAM" id="SSF52777">
    <property type="entry name" value="CoA-dependent acyltransferases"/>
    <property type="match status" value="1"/>
</dbReference>
<dbReference type="PIRSF" id="PIRSF000440">
    <property type="entry name" value="CAT"/>
    <property type="match status" value="1"/>
</dbReference>
<dbReference type="Pfam" id="PF00302">
    <property type="entry name" value="CAT"/>
    <property type="match status" value="1"/>
</dbReference>
<gene>
    <name evidence="1" type="ORF">ACFSR6_08050</name>
</gene>
<dbReference type="SMART" id="SM01059">
    <property type="entry name" value="CAT"/>
    <property type="match status" value="1"/>
</dbReference>
<dbReference type="InterPro" id="IPR023213">
    <property type="entry name" value="CAT-like_dom_sf"/>
</dbReference>
<dbReference type="Proteomes" id="UP001597461">
    <property type="component" value="Unassembled WGS sequence"/>
</dbReference>
<protein>
    <submittedName>
        <fullName evidence="1">CatA-like O-acetyltransferase</fullName>
    </submittedName>
</protein>
<dbReference type="PANTHER" id="PTHR38474:SF1">
    <property type="entry name" value="SLR0299 PROTEIN"/>
    <property type="match status" value="1"/>
</dbReference>
<name>A0ABW5MJ14_9SPHI</name>
<comment type="caution">
    <text evidence="1">The sequence shown here is derived from an EMBL/GenBank/DDBJ whole genome shotgun (WGS) entry which is preliminary data.</text>
</comment>
<sequence>MKEKIDINNWIRKDHFNFFSTFEEPFFGVTVEVDCTATYQEAKENNLSFFLLYLHKSLLAANRIAPFSYRIINGEVWKYDTVNAAPTINRPNGTFGFGYMDFYEDFEEFRAEANKEIEKVQANTGLIPSSSGENVIHYSALPWLNFTSISHARNYAHHDSCPKISFGKVREEKGRKIMPLSIHVNHALMDGYHVGQFVEIYQDLLNKKSLRPRFSQAFK</sequence>
<reference evidence="2" key="1">
    <citation type="journal article" date="2019" name="Int. J. Syst. Evol. Microbiol.">
        <title>The Global Catalogue of Microorganisms (GCM) 10K type strain sequencing project: providing services to taxonomists for standard genome sequencing and annotation.</title>
        <authorList>
            <consortium name="The Broad Institute Genomics Platform"/>
            <consortium name="The Broad Institute Genome Sequencing Center for Infectious Disease"/>
            <person name="Wu L."/>
            <person name="Ma J."/>
        </authorList>
    </citation>
    <scope>NUCLEOTIDE SEQUENCE [LARGE SCALE GENOMIC DNA]</scope>
    <source>
        <strain evidence="2">KCTC 42866</strain>
    </source>
</reference>